<dbReference type="AlphaFoldDB" id="A0ABD3R953"/>
<comment type="caution">
    <text evidence="3">The sequence shown here is derived from an EMBL/GenBank/DDBJ whole genome shotgun (WGS) entry which is preliminary data.</text>
</comment>
<feature type="transmembrane region" description="Helical" evidence="2">
    <location>
        <begin position="81"/>
        <end position="100"/>
    </location>
</feature>
<dbReference type="Proteomes" id="UP001530377">
    <property type="component" value="Unassembled WGS sequence"/>
</dbReference>
<evidence type="ECO:0000313" key="4">
    <source>
        <dbReference type="Proteomes" id="UP001530377"/>
    </source>
</evidence>
<dbReference type="EMBL" id="JALLPB020000581">
    <property type="protein sequence ID" value="KAL3807816.1"/>
    <property type="molecule type" value="Genomic_DNA"/>
</dbReference>
<sequence>MLETMTKDRTTATVESIEHGQPRRRIVVAASATGRGGASSSPPQQQRHLIKRQDGDLKGHPVTRRQRALSVVRQKFRRFEWTVPFLLAAIASVLVILQIWGGSVEIQIQPAALRCSSFGGVLRSSLFSYGRQSSRSRQSPAKIILVASHLRHGSDGQLRLRIIEHNLRMLSQSSSTGARDSLARDNPDSIKCIIIFSLDQAAKNAAIRAMINVWRNGSVADLITDVMYVPNDAILVDAAKWMRALYDILPEIRRSDARVMLINDSFLLTRDTPELWDDACGEVCGLVWTADESDPARHIQSYMRTLSSCAVEKYMAFYEQSKGRVHNVNELIVLFEINLDWAMRGKGLRLGGGKRGNGRDTDVSAIYEYAGAHPDEDKAQKVLMSQGYPAIKLKKFFVTDDPWLSMNETSRPQLPPSFSTAIYKKTNHDLNHLSDPDLERHFIMFGKNEDRIYSGTLPLLMKDWLRKELIRIEGDNQDKDRRRKRGSGKEVESTMAILEEYLAALNRDIIGEKKNHEGVGGK</sequence>
<gene>
    <name evidence="3" type="ORF">ACHAXA_009045</name>
</gene>
<keyword evidence="2" id="KW-0472">Membrane</keyword>
<keyword evidence="2" id="KW-0812">Transmembrane</keyword>
<keyword evidence="2" id="KW-1133">Transmembrane helix</keyword>
<evidence type="ECO:0000256" key="1">
    <source>
        <dbReference type="SAM" id="MobiDB-lite"/>
    </source>
</evidence>
<proteinExistence type="predicted"/>
<keyword evidence="4" id="KW-1185">Reference proteome</keyword>
<evidence type="ECO:0000256" key="2">
    <source>
        <dbReference type="SAM" id="Phobius"/>
    </source>
</evidence>
<name>A0ABD3R953_9STRA</name>
<evidence type="ECO:0000313" key="3">
    <source>
        <dbReference type="EMBL" id="KAL3807816.1"/>
    </source>
</evidence>
<feature type="region of interest" description="Disordered" evidence="1">
    <location>
        <begin position="32"/>
        <end position="61"/>
    </location>
</feature>
<reference evidence="3 4" key="1">
    <citation type="submission" date="2024-10" db="EMBL/GenBank/DDBJ databases">
        <title>Updated reference genomes for cyclostephanoid diatoms.</title>
        <authorList>
            <person name="Roberts W.R."/>
            <person name="Alverson A.J."/>
        </authorList>
    </citation>
    <scope>NUCLEOTIDE SEQUENCE [LARGE SCALE GENOMIC DNA]</scope>
    <source>
        <strain evidence="3 4">AJA228-03</strain>
    </source>
</reference>
<protein>
    <submittedName>
        <fullName evidence="3">Uncharacterized protein</fullName>
    </submittedName>
</protein>
<accession>A0ABD3R953</accession>
<feature type="compositionally biased region" description="Low complexity" evidence="1">
    <location>
        <begin position="32"/>
        <end position="41"/>
    </location>
</feature>
<organism evidence="3 4">
    <name type="scientific">Cyclostephanos tholiformis</name>
    <dbReference type="NCBI Taxonomy" id="382380"/>
    <lineage>
        <taxon>Eukaryota</taxon>
        <taxon>Sar</taxon>
        <taxon>Stramenopiles</taxon>
        <taxon>Ochrophyta</taxon>
        <taxon>Bacillariophyta</taxon>
        <taxon>Coscinodiscophyceae</taxon>
        <taxon>Thalassiosirophycidae</taxon>
        <taxon>Stephanodiscales</taxon>
        <taxon>Stephanodiscaceae</taxon>
        <taxon>Cyclostephanos</taxon>
    </lineage>
</organism>